<sequence length="29" mass="3290">MVIQNSNAGLRNVTLVRGVMILFREMVDL</sequence>
<proteinExistence type="predicted"/>
<dbReference type="EMBL" id="QNRR01000016">
    <property type="protein sequence ID" value="RBP36619.1"/>
    <property type="molecule type" value="Genomic_DNA"/>
</dbReference>
<evidence type="ECO:0000313" key="1">
    <source>
        <dbReference type="EMBL" id="RBP36619.1"/>
    </source>
</evidence>
<gene>
    <name evidence="1" type="ORF">DES53_11658</name>
</gene>
<protein>
    <submittedName>
        <fullName evidence="1">Uncharacterized protein</fullName>
    </submittedName>
</protein>
<comment type="caution">
    <text evidence="1">The sequence shown here is derived from an EMBL/GenBank/DDBJ whole genome shotgun (WGS) entry which is preliminary data.</text>
</comment>
<accession>A0A366H4T1</accession>
<evidence type="ECO:0000313" key="2">
    <source>
        <dbReference type="Proteomes" id="UP000253426"/>
    </source>
</evidence>
<organism evidence="1 2">
    <name type="scientific">Roseimicrobium gellanilyticum</name>
    <dbReference type="NCBI Taxonomy" id="748857"/>
    <lineage>
        <taxon>Bacteria</taxon>
        <taxon>Pseudomonadati</taxon>
        <taxon>Verrucomicrobiota</taxon>
        <taxon>Verrucomicrobiia</taxon>
        <taxon>Verrucomicrobiales</taxon>
        <taxon>Verrucomicrobiaceae</taxon>
        <taxon>Roseimicrobium</taxon>
    </lineage>
</organism>
<dbReference type="Proteomes" id="UP000253426">
    <property type="component" value="Unassembled WGS sequence"/>
</dbReference>
<dbReference type="AlphaFoldDB" id="A0A366H4T1"/>
<keyword evidence="2" id="KW-1185">Reference proteome</keyword>
<reference evidence="1 2" key="1">
    <citation type="submission" date="2018-06" db="EMBL/GenBank/DDBJ databases">
        <title>Genomic Encyclopedia of Type Strains, Phase IV (KMG-IV): sequencing the most valuable type-strain genomes for metagenomic binning, comparative biology and taxonomic classification.</title>
        <authorList>
            <person name="Goeker M."/>
        </authorList>
    </citation>
    <scope>NUCLEOTIDE SEQUENCE [LARGE SCALE GENOMIC DNA]</scope>
    <source>
        <strain evidence="1 2">DSM 25532</strain>
    </source>
</reference>
<name>A0A366H4T1_9BACT</name>